<evidence type="ECO:0000313" key="3">
    <source>
        <dbReference type="Proteomes" id="UP000317940"/>
    </source>
</evidence>
<dbReference type="AlphaFoldDB" id="A0A561TV25"/>
<protein>
    <recommendedName>
        <fullName evidence="1">DUF7683 domain-containing protein</fullName>
    </recommendedName>
</protein>
<dbReference type="EMBL" id="VIWT01000002">
    <property type="protein sequence ID" value="TWF90966.1"/>
    <property type="molecule type" value="Genomic_DNA"/>
</dbReference>
<accession>A0A561TV25</accession>
<proteinExistence type="predicted"/>
<dbReference type="InterPro" id="IPR056100">
    <property type="entry name" value="DUF7683"/>
</dbReference>
<sequence length="78" mass="8572">MIWVVLGFDRSDDTLAVEWELPADFTEADAARLVGPFPDLIGSSFPLSDAQLAEVERLLSVEADSTGYSYFLEAQDDS</sequence>
<comment type="caution">
    <text evidence="2">The sequence shown here is derived from an EMBL/GenBank/DDBJ whole genome shotgun (WGS) entry which is preliminary data.</text>
</comment>
<gene>
    <name evidence="2" type="ORF">FHX73_1278</name>
</gene>
<organism evidence="2 3">
    <name type="scientific">Kitasatospora viridis</name>
    <dbReference type="NCBI Taxonomy" id="281105"/>
    <lineage>
        <taxon>Bacteria</taxon>
        <taxon>Bacillati</taxon>
        <taxon>Actinomycetota</taxon>
        <taxon>Actinomycetes</taxon>
        <taxon>Kitasatosporales</taxon>
        <taxon>Streptomycetaceae</taxon>
        <taxon>Kitasatospora</taxon>
    </lineage>
</organism>
<evidence type="ECO:0000313" key="2">
    <source>
        <dbReference type="EMBL" id="TWF90966.1"/>
    </source>
</evidence>
<evidence type="ECO:0000259" key="1">
    <source>
        <dbReference type="Pfam" id="PF24731"/>
    </source>
</evidence>
<feature type="domain" description="DUF7683" evidence="1">
    <location>
        <begin position="2"/>
        <end position="73"/>
    </location>
</feature>
<dbReference type="Pfam" id="PF24731">
    <property type="entry name" value="DUF7683"/>
    <property type="match status" value="1"/>
</dbReference>
<keyword evidence="3" id="KW-1185">Reference proteome</keyword>
<name>A0A561TV25_9ACTN</name>
<dbReference type="Proteomes" id="UP000317940">
    <property type="component" value="Unassembled WGS sequence"/>
</dbReference>
<reference evidence="2 3" key="1">
    <citation type="submission" date="2019-06" db="EMBL/GenBank/DDBJ databases">
        <title>Sequencing the genomes of 1000 actinobacteria strains.</title>
        <authorList>
            <person name="Klenk H.-P."/>
        </authorList>
    </citation>
    <scope>NUCLEOTIDE SEQUENCE [LARGE SCALE GENOMIC DNA]</scope>
    <source>
        <strain evidence="2 3">DSM 44826</strain>
    </source>
</reference>